<keyword evidence="1" id="KW-0812">Transmembrane</keyword>
<dbReference type="InterPro" id="IPR008969">
    <property type="entry name" value="CarboxyPept-like_regulatory"/>
</dbReference>
<name>A0A4P6YES3_9FLAO</name>
<evidence type="ECO:0000259" key="5">
    <source>
        <dbReference type="Pfam" id="PF07715"/>
    </source>
</evidence>
<gene>
    <name evidence="6" type="ORF">E1750_08930</name>
</gene>
<keyword evidence="1" id="KW-0998">Cell outer membrane</keyword>
<evidence type="ECO:0000256" key="3">
    <source>
        <dbReference type="SAM" id="SignalP"/>
    </source>
</evidence>
<dbReference type="Gene3D" id="2.60.40.1120">
    <property type="entry name" value="Carboxypeptidase-like, regulatory domain"/>
    <property type="match status" value="1"/>
</dbReference>
<dbReference type="OrthoDB" id="9768177at2"/>
<keyword evidence="1" id="KW-0813">Transport</keyword>
<proteinExistence type="inferred from homology"/>
<dbReference type="Proteomes" id="UP000291124">
    <property type="component" value="Chromosome"/>
</dbReference>
<evidence type="ECO:0000256" key="2">
    <source>
        <dbReference type="RuleBase" id="RU003357"/>
    </source>
</evidence>
<dbReference type="NCBIfam" id="TIGR04057">
    <property type="entry name" value="SusC_RagA_signa"/>
    <property type="match status" value="1"/>
</dbReference>
<dbReference type="RefSeq" id="WP_133276445.1">
    <property type="nucleotide sequence ID" value="NZ_CP037933.1"/>
</dbReference>
<evidence type="ECO:0000259" key="4">
    <source>
        <dbReference type="Pfam" id="PF00593"/>
    </source>
</evidence>
<comment type="similarity">
    <text evidence="1 2">Belongs to the TonB-dependent receptor family.</text>
</comment>
<keyword evidence="1 2" id="KW-0472">Membrane</keyword>
<evidence type="ECO:0000313" key="6">
    <source>
        <dbReference type="EMBL" id="QBN18923.1"/>
    </source>
</evidence>
<dbReference type="InterPro" id="IPR023997">
    <property type="entry name" value="TonB-dep_OMP_SusC/RagA_CS"/>
</dbReference>
<dbReference type="InterPro" id="IPR023996">
    <property type="entry name" value="TonB-dep_OMP_SusC/RagA"/>
</dbReference>
<feature type="domain" description="TonB-dependent receptor-like beta-barrel" evidence="4">
    <location>
        <begin position="435"/>
        <end position="908"/>
    </location>
</feature>
<dbReference type="Pfam" id="PF07715">
    <property type="entry name" value="Plug"/>
    <property type="match status" value="1"/>
</dbReference>
<dbReference type="SUPFAM" id="SSF56935">
    <property type="entry name" value="Porins"/>
    <property type="match status" value="1"/>
</dbReference>
<feature type="chain" id="PRO_5020317161" evidence="3">
    <location>
        <begin position="22"/>
        <end position="1028"/>
    </location>
</feature>
<dbReference type="InterPro" id="IPR012910">
    <property type="entry name" value="Plug_dom"/>
</dbReference>
<dbReference type="Pfam" id="PF00593">
    <property type="entry name" value="TonB_dep_Rec_b-barrel"/>
    <property type="match status" value="1"/>
</dbReference>
<dbReference type="GO" id="GO:0009279">
    <property type="term" value="C:cell outer membrane"/>
    <property type="evidence" value="ECO:0007669"/>
    <property type="project" value="UniProtKB-SubCell"/>
</dbReference>
<keyword evidence="1" id="KW-1134">Transmembrane beta strand</keyword>
<dbReference type="EMBL" id="CP037933">
    <property type="protein sequence ID" value="QBN18923.1"/>
    <property type="molecule type" value="Genomic_DNA"/>
</dbReference>
<dbReference type="InterPro" id="IPR000531">
    <property type="entry name" value="Beta-barrel_TonB"/>
</dbReference>
<dbReference type="InterPro" id="IPR037066">
    <property type="entry name" value="Plug_dom_sf"/>
</dbReference>
<protein>
    <submittedName>
        <fullName evidence="6">SusC/RagA family TonB-linked outer membrane protein</fullName>
    </submittedName>
</protein>
<dbReference type="KEGG" id="fnk:E1750_08930"/>
<organism evidence="6 7">
    <name type="scientific">Flavobacterium nackdongense</name>
    <dbReference type="NCBI Taxonomy" id="2547394"/>
    <lineage>
        <taxon>Bacteria</taxon>
        <taxon>Pseudomonadati</taxon>
        <taxon>Bacteroidota</taxon>
        <taxon>Flavobacteriia</taxon>
        <taxon>Flavobacteriales</taxon>
        <taxon>Flavobacteriaceae</taxon>
        <taxon>Flavobacterium</taxon>
    </lineage>
</organism>
<accession>A0A4P6YES3</accession>
<reference evidence="7" key="1">
    <citation type="submission" date="2019-03" db="EMBL/GenBank/DDBJ databases">
        <title>Flavobacterium sp.</title>
        <authorList>
            <person name="Kim H."/>
        </authorList>
    </citation>
    <scope>NUCLEOTIDE SEQUENCE [LARGE SCALE GENOMIC DNA]</scope>
    <source>
        <strain evidence="7">GS13</strain>
    </source>
</reference>
<dbReference type="Gene3D" id="2.170.130.10">
    <property type="entry name" value="TonB-dependent receptor, plug domain"/>
    <property type="match status" value="1"/>
</dbReference>
<feature type="signal peptide" evidence="3">
    <location>
        <begin position="1"/>
        <end position="21"/>
    </location>
</feature>
<sequence length="1028" mass="112630">MKTIYKKLLLLLLFLPFSVLAQGTLGGTVVDSKTNQPIPGVNVVIDGSTVGTQTDFDGKFKLPKVNKGDKIVFSFIGYTSQTVTYTNQQALNVNLVEESNELKEVVVQVGYGSVKKKDATGAVAVVTAKDFNKGAIFSADQLLAGKAAGVRITNGGGAPDAGPIIRIRGGSSLNASNDPLIIIDGVPISDAGTNPWSLINPNDVESFSVLKDASATAIYGVRASNGVILITTKKGSSGAAQFNYSANITMGKALNTLDVMDASDFTRFIQQYHPTKTNLLGVDDPTTLVTDDLSTPQIEGRILSDTNWQDEILRTSISTDHNFSARANLYKKIPFRASIGYTDVEGIVKTSEFKRLSYSFKMTPKFLNDDLRVDVNAKGTYSNKNNVDEGGAFGGAAVMDPTKPVYGDSFDNKFVGYYQQTSLSGNRDQKVGPTNPLALLEQRRGVDNAFRFLGNIEFDYKLPFLRDLRAVVNLGLDATARDYKVNFQENALATYTFNQGTDPKTNYLFNPGQAEFFKATATNKTMDSYLAYSKTLTGFVNKVDAQAGYSYQDFKTDGNSISYRNNVDTGIREEFISDVNNPNNREYRPRNLQAFFARGNVDLLGKYLLTATLRADGSSVFAENQRWGYFPAVGAAWKLKEESFLKESNFVQDLKLRLGWGKTGQASLPGGGTIQREYYPYLPTFIPGDAASQYLPGVIPYTVGPYNDELTWEKTSTYNLGVDFGLFTNNILTGSVDLYQRKTNDLLAIVPLAAGDTGGTEYLKNIGSFDSKGFEVTLNVDVIKTDDLSLSFGGNIAYNYSTISDLKEITRTSAGGGIGGTGNNLAYHAVGYQPYSAFVYEQVYDASGEPIVGAYVDRNKDGKINDSDEYYVALRPNWTYGFNATFGYKNFDLTANFRGQVGGQVYNLKKQQNGFIQAAIPSQSTEYIQNVLNFYNGTASPLFDTYLGNAERSDYLLEDASFLRCDNISLGYKFAKFVGKSSLRVSGTVNNAFLVTNYTGQDPENFDAIDGNFYPRPRTFTFGVSLDF</sequence>
<dbReference type="PROSITE" id="PS52016">
    <property type="entry name" value="TONB_DEPENDENT_REC_3"/>
    <property type="match status" value="1"/>
</dbReference>
<keyword evidence="3" id="KW-0732">Signal</keyword>
<keyword evidence="2" id="KW-0798">TonB box</keyword>
<dbReference type="NCBIfam" id="TIGR04056">
    <property type="entry name" value="OMP_RagA_SusC"/>
    <property type="match status" value="1"/>
</dbReference>
<dbReference type="SUPFAM" id="SSF49464">
    <property type="entry name" value="Carboxypeptidase regulatory domain-like"/>
    <property type="match status" value="1"/>
</dbReference>
<evidence type="ECO:0000313" key="7">
    <source>
        <dbReference type="Proteomes" id="UP000291124"/>
    </source>
</evidence>
<dbReference type="Pfam" id="PF13715">
    <property type="entry name" value="CarbopepD_reg_2"/>
    <property type="match status" value="1"/>
</dbReference>
<keyword evidence="7" id="KW-1185">Reference proteome</keyword>
<feature type="domain" description="TonB-dependent receptor plug" evidence="5">
    <location>
        <begin position="115"/>
        <end position="227"/>
    </location>
</feature>
<dbReference type="AlphaFoldDB" id="A0A4P6YES3"/>
<comment type="subcellular location">
    <subcellularLocation>
        <location evidence="1">Cell outer membrane</location>
        <topology evidence="1">Multi-pass membrane protein</topology>
    </subcellularLocation>
</comment>
<evidence type="ECO:0000256" key="1">
    <source>
        <dbReference type="PROSITE-ProRule" id="PRU01360"/>
    </source>
</evidence>
<dbReference type="InterPro" id="IPR039426">
    <property type="entry name" value="TonB-dep_rcpt-like"/>
</dbReference>